<sequence length="104" mass="10504">MSEFFAVPDAIRCYGDSAAATAFEVATAGAIDQAAVIAAAVPVFGLIGQDFLAAFAVAQTNNMLSVNEIAGVHAATAVTAHQSATAYEATEHHSGTDFTEVGGL</sequence>
<reference evidence="1" key="1">
    <citation type="journal article" date="2014" name="Int. J. Syst. Evol. Microbiol.">
        <title>Complete genome sequence of Corynebacterium casei LMG S-19264T (=DSM 44701T), isolated from a smear-ripened cheese.</title>
        <authorList>
            <consortium name="US DOE Joint Genome Institute (JGI-PGF)"/>
            <person name="Walter F."/>
            <person name="Albersmeier A."/>
            <person name="Kalinowski J."/>
            <person name="Ruckert C."/>
        </authorList>
    </citation>
    <scope>NUCLEOTIDE SEQUENCE</scope>
    <source>
        <strain evidence="1">CGMCC 4.3508</strain>
    </source>
</reference>
<reference evidence="1" key="2">
    <citation type="submission" date="2020-09" db="EMBL/GenBank/DDBJ databases">
        <authorList>
            <person name="Sun Q."/>
            <person name="Zhou Y."/>
        </authorList>
    </citation>
    <scope>NUCLEOTIDE SEQUENCE</scope>
    <source>
        <strain evidence="1">CGMCC 4.3508</strain>
    </source>
</reference>
<dbReference type="RefSeq" id="WP_062997154.1">
    <property type="nucleotide sequence ID" value="NZ_BMMH01000002.1"/>
</dbReference>
<gene>
    <name evidence="1" type="ORF">GCM10011588_11530</name>
</gene>
<dbReference type="InterPro" id="IPR022536">
    <property type="entry name" value="EspC"/>
</dbReference>
<organism evidence="1 2">
    <name type="scientific">Nocardia jinanensis</name>
    <dbReference type="NCBI Taxonomy" id="382504"/>
    <lineage>
        <taxon>Bacteria</taxon>
        <taxon>Bacillati</taxon>
        <taxon>Actinomycetota</taxon>
        <taxon>Actinomycetes</taxon>
        <taxon>Mycobacteriales</taxon>
        <taxon>Nocardiaceae</taxon>
        <taxon>Nocardia</taxon>
    </lineage>
</organism>
<dbReference type="Proteomes" id="UP000638263">
    <property type="component" value="Unassembled WGS sequence"/>
</dbReference>
<accession>A0A917RBD5</accession>
<comment type="caution">
    <text evidence="1">The sequence shown here is derived from an EMBL/GenBank/DDBJ whole genome shotgun (WGS) entry which is preliminary data.</text>
</comment>
<dbReference type="AlphaFoldDB" id="A0A917RBD5"/>
<dbReference type="Pfam" id="PF10824">
    <property type="entry name" value="T7SS_ESX_EspC"/>
    <property type="match status" value="1"/>
</dbReference>
<protein>
    <recommendedName>
        <fullName evidence="3">Excreted virulence factor EspC, type VII ESX diderm</fullName>
    </recommendedName>
</protein>
<dbReference type="GO" id="GO:0009306">
    <property type="term" value="P:protein secretion"/>
    <property type="evidence" value="ECO:0007669"/>
    <property type="project" value="InterPro"/>
</dbReference>
<name>A0A917RBD5_9NOCA</name>
<proteinExistence type="predicted"/>
<evidence type="ECO:0008006" key="3">
    <source>
        <dbReference type="Google" id="ProtNLM"/>
    </source>
</evidence>
<evidence type="ECO:0000313" key="1">
    <source>
        <dbReference type="EMBL" id="GGK98630.1"/>
    </source>
</evidence>
<evidence type="ECO:0000313" key="2">
    <source>
        <dbReference type="Proteomes" id="UP000638263"/>
    </source>
</evidence>
<dbReference type="EMBL" id="BMMH01000002">
    <property type="protein sequence ID" value="GGK98630.1"/>
    <property type="molecule type" value="Genomic_DNA"/>
</dbReference>
<keyword evidence="2" id="KW-1185">Reference proteome</keyword>